<dbReference type="InterPro" id="IPR036390">
    <property type="entry name" value="WH_DNA-bd_sf"/>
</dbReference>
<accession>A0A1S1QAJ6</accession>
<dbReference type="Proteomes" id="UP000179627">
    <property type="component" value="Unassembled WGS sequence"/>
</dbReference>
<proteinExistence type="predicted"/>
<sequence>MSLDGDLSDPDRRILLHDLRLTLAPEWLPDVLVALSREPLSYTGLLGVLRSYEVARGRRWAQPVLRDSVLHRTLRWMQDRGLVERDRGQQWPFTSVYWLTPAAMELVRLVLPMAQWAAAHEDLLELDRRIWAERRRRRKNGTKARRSRSR</sequence>
<evidence type="ECO:0000313" key="3">
    <source>
        <dbReference type="Proteomes" id="UP000179627"/>
    </source>
</evidence>
<evidence type="ECO:0000259" key="1">
    <source>
        <dbReference type="PROSITE" id="PS51118"/>
    </source>
</evidence>
<evidence type="ECO:0000313" key="2">
    <source>
        <dbReference type="EMBL" id="OHV30235.1"/>
    </source>
</evidence>
<organism evidence="2 3">
    <name type="scientific">Parafrankia colletiae</name>
    <dbReference type="NCBI Taxonomy" id="573497"/>
    <lineage>
        <taxon>Bacteria</taxon>
        <taxon>Bacillati</taxon>
        <taxon>Actinomycetota</taxon>
        <taxon>Actinomycetes</taxon>
        <taxon>Frankiales</taxon>
        <taxon>Frankiaceae</taxon>
        <taxon>Parafrankia</taxon>
    </lineage>
</organism>
<dbReference type="PROSITE" id="PS51118">
    <property type="entry name" value="HTH_HXLR"/>
    <property type="match status" value="1"/>
</dbReference>
<dbReference type="EMBL" id="MBLM01000154">
    <property type="protein sequence ID" value="OHV30235.1"/>
    <property type="molecule type" value="Genomic_DNA"/>
</dbReference>
<feature type="domain" description="HTH hxlR-type" evidence="1">
    <location>
        <begin position="9"/>
        <end position="125"/>
    </location>
</feature>
<dbReference type="AlphaFoldDB" id="A0A1S1QAJ6"/>
<gene>
    <name evidence="2" type="ORF">CC117_27645</name>
</gene>
<protein>
    <submittedName>
        <fullName evidence="2">Transcriptional regulator</fullName>
    </submittedName>
</protein>
<dbReference type="Gene3D" id="1.10.10.10">
    <property type="entry name" value="Winged helix-like DNA-binding domain superfamily/Winged helix DNA-binding domain"/>
    <property type="match status" value="1"/>
</dbReference>
<dbReference type="InterPro" id="IPR036388">
    <property type="entry name" value="WH-like_DNA-bd_sf"/>
</dbReference>
<comment type="caution">
    <text evidence="2">The sequence shown here is derived from an EMBL/GenBank/DDBJ whole genome shotgun (WGS) entry which is preliminary data.</text>
</comment>
<reference evidence="3" key="1">
    <citation type="submission" date="2016-07" db="EMBL/GenBank/DDBJ databases">
        <title>Sequence Frankia sp. strain CcI1.17.</title>
        <authorList>
            <person name="Ghodhbane-Gtari F."/>
            <person name="Swanson E."/>
            <person name="Gueddou A."/>
            <person name="Morris K."/>
            <person name="Hezbri K."/>
            <person name="Ktari A."/>
            <person name="Nouioui I."/>
            <person name="Abebe-Akele F."/>
            <person name="Simpson S."/>
            <person name="Thomas K."/>
            <person name="Gtari M."/>
            <person name="Tisa L.S."/>
            <person name="Hurst S."/>
        </authorList>
    </citation>
    <scope>NUCLEOTIDE SEQUENCE [LARGE SCALE GENOMIC DNA]</scope>
    <source>
        <strain evidence="3">Cc1.17</strain>
    </source>
</reference>
<keyword evidence="3" id="KW-1185">Reference proteome</keyword>
<dbReference type="SUPFAM" id="SSF46785">
    <property type="entry name" value="Winged helix' DNA-binding domain"/>
    <property type="match status" value="1"/>
</dbReference>
<name>A0A1S1QAJ6_9ACTN</name>
<dbReference type="InterPro" id="IPR002577">
    <property type="entry name" value="HTH_HxlR"/>
</dbReference>
<dbReference type="Pfam" id="PF01638">
    <property type="entry name" value="HxlR"/>
    <property type="match status" value="1"/>
</dbReference>